<dbReference type="InterPro" id="IPR025745">
    <property type="entry name" value="Mrr-like_N_dom"/>
</dbReference>
<dbReference type="AlphaFoldDB" id="A0A4Q2SAM7"/>
<dbReference type="EMBL" id="SDVB01000380">
    <property type="protein sequence ID" value="RYB98045.1"/>
    <property type="molecule type" value="Genomic_DNA"/>
</dbReference>
<feature type="domain" description="Restriction endonuclease type IV Mrr" evidence="1">
    <location>
        <begin position="163"/>
        <end position="284"/>
    </location>
</feature>
<accession>A0A4Q2SAM7</accession>
<protein>
    <submittedName>
        <fullName evidence="3">Restriction endonuclease</fullName>
    </submittedName>
</protein>
<evidence type="ECO:0000313" key="3">
    <source>
        <dbReference type="EMBL" id="RYB98045.1"/>
    </source>
</evidence>
<dbReference type="Gene3D" id="3.40.1350.10">
    <property type="match status" value="1"/>
</dbReference>
<dbReference type="Pfam" id="PF14338">
    <property type="entry name" value="Mrr_N"/>
    <property type="match status" value="1"/>
</dbReference>
<proteinExistence type="predicted"/>
<name>A0A4Q2SAM7_9HYPH</name>
<dbReference type="PANTHER" id="PTHR30015:SF7">
    <property type="entry name" value="TYPE IV METHYL-DIRECTED RESTRICTION ENZYME ECOKMRR"/>
    <property type="match status" value="1"/>
</dbReference>
<dbReference type="GO" id="GO:0015666">
    <property type="term" value="F:restriction endodeoxyribonuclease activity"/>
    <property type="evidence" value="ECO:0007669"/>
    <property type="project" value="TreeGrafter"/>
</dbReference>
<evidence type="ECO:0000313" key="4">
    <source>
        <dbReference type="Proteomes" id="UP000291088"/>
    </source>
</evidence>
<evidence type="ECO:0000259" key="1">
    <source>
        <dbReference type="Pfam" id="PF04471"/>
    </source>
</evidence>
<organism evidence="3 4">
    <name type="scientific">Ciceribacter ferrooxidans</name>
    <dbReference type="NCBI Taxonomy" id="2509717"/>
    <lineage>
        <taxon>Bacteria</taxon>
        <taxon>Pseudomonadati</taxon>
        <taxon>Pseudomonadota</taxon>
        <taxon>Alphaproteobacteria</taxon>
        <taxon>Hyphomicrobiales</taxon>
        <taxon>Rhizobiaceae</taxon>
        <taxon>Ciceribacter</taxon>
    </lineage>
</organism>
<dbReference type="InterPro" id="IPR011335">
    <property type="entry name" value="Restrct_endonuc-II-like"/>
</dbReference>
<keyword evidence="3" id="KW-0255">Endonuclease</keyword>
<dbReference type="Pfam" id="PF04471">
    <property type="entry name" value="Mrr_cat"/>
    <property type="match status" value="1"/>
</dbReference>
<sequence>MSIPDYQSLMLPVLRLAAEGEKRVADVEDRIANDLGLTQEEREELLPSGRQRVLHNRIHWAKFYMTKAGLLASPARGRFVATDDGKAILATNPDRIDVKLLLQRPEFREFYKNASGSDVDVGEAPQAHPSHLDTDATTPEEQIEAAYQAVLTALRADLLDRISQNSPAFFEGLIVDLLVAMGYGGSRKNAAEQLGRSGDGGVDGVVNEDRLGLDRVYVQAKRYAPSNSVGRPDVQAFVGSLVGLGATKGVFVTTSTFSQQARDFVKHLSQRVILIDGQRLTDLMIEHDVGVRTSRAIAFKRLDEDFFTEE</sequence>
<dbReference type="RefSeq" id="WP_129334380.1">
    <property type="nucleotide sequence ID" value="NZ_SDVB01000380.1"/>
</dbReference>
<dbReference type="SUPFAM" id="SSF52980">
    <property type="entry name" value="Restriction endonuclease-like"/>
    <property type="match status" value="1"/>
</dbReference>
<feature type="domain" description="Restriction system protein Mrr-like N-terminal" evidence="2">
    <location>
        <begin position="6"/>
        <end position="90"/>
    </location>
</feature>
<dbReference type="InterPro" id="IPR007560">
    <property type="entry name" value="Restrct_endonuc_IV_Mrr"/>
</dbReference>
<dbReference type="GO" id="GO:0003677">
    <property type="term" value="F:DNA binding"/>
    <property type="evidence" value="ECO:0007669"/>
    <property type="project" value="InterPro"/>
</dbReference>
<dbReference type="Proteomes" id="UP000291088">
    <property type="component" value="Unassembled WGS sequence"/>
</dbReference>
<dbReference type="PANTHER" id="PTHR30015">
    <property type="entry name" value="MRR RESTRICTION SYSTEM PROTEIN"/>
    <property type="match status" value="1"/>
</dbReference>
<evidence type="ECO:0000259" key="2">
    <source>
        <dbReference type="Pfam" id="PF14338"/>
    </source>
</evidence>
<dbReference type="GO" id="GO:0009307">
    <property type="term" value="P:DNA restriction-modification system"/>
    <property type="evidence" value="ECO:0007669"/>
    <property type="project" value="InterPro"/>
</dbReference>
<comment type="caution">
    <text evidence="3">The sequence shown here is derived from an EMBL/GenBank/DDBJ whole genome shotgun (WGS) entry which is preliminary data.</text>
</comment>
<keyword evidence="4" id="KW-1185">Reference proteome</keyword>
<keyword evidence="3" id="KW-0540">Nuclease</keyword>
<reference evidence="3 4" key="1">
    <citation type="submission" date="2019-01" db="EMBL/GenBank/DDBJ databases">
        <authorList>
            <person name="Deng T."/>
        </authorList>
    </citation>
    <scope>NUCLEOTIDE SEQUENCE [LARGE SCALE GENOMIC DNA]</scope>
    <source>
        <strain evidence="3 4">F8825</strain>
    </source>
</reference>
<dbReference type="InterPro" id="IPR011856">
    <property type="entry name" value="tRNA_endonuc-like_dom_sf"/>
</dbReference>
<keyword evidence="3" id="KW-0378">Hydrolase</keyword>
<dbReference type="InterPro" id="IPR052906">
    <property type="entry name" value="Type_IV_Methyl-Rstrct_Enzyme"/>
</dbReference>
<dbReference type="OrthoDB" id="9803736at2"/>
<gene>
    <name evidence="3" type="ORF">EUU22_23445</name>
</gene>